<accession>A0A6J7WQV1</accession>
<name>A0A6J7WQV1_9CAUD</name>
<protein>
    <submittedName>
        <fullName evidence="1">Uncharacterized protein</fullName>
    </submittedName>
</protein>
<evidence type="ECO:0000313" key="1">
    <source>
        <dbReference type="EMBL" id="CAB5220389.1"/>
    </source>
</evidence>
<sequence length="166" mass="18195">MKFCKACSQTLPLQSFLKHRIINGVRTPNHSGICNVCVVARTRAARAANKRTYPSTVSLTTCFSAIIRKARKRRPCTITVSDLLTLWHAQSGLCALTGWPMTTTHNAGRVATNVSLDRKNSDDDYHLFNLQLVCAAVNSSKSSSSLSDFLAMCRAVTAHNTQEPTP</sequence>
<dbReference type="Gene3D" id="3.30.40.220">
    <property type="match status" value="1"/>
</dbReference>
<dbReference type="EMBL" id="LR798282">
    <property type="protein sequence ID" value="CAB5220389.1"/>
    <property type="molecule type" value="Genomic_DNA"/>
</dbReference>
<proteinExistence type="predicted"/>
<reference evidence="1" key="1">
    <citation type="submission" date="2020-05" db="EMBL/GenBank/DDBJ databases">
        <authorList>
            <person name="Chiriac C."/>
            <person name="Salcher M."/>
            <person name="Ghai R."/>
            <person name="Kavagutti S V."/>
        </authorList>
    </citation>
    <scope>NUCLEOTIDE SEQUENCE</scope>
</reference>
<organism evidence="1">
    <name type="scientific">uncultured Caudovirales phage</name>
    <dbReference type="NCBI Taxonomy" id="2100421"/>
    <lineage>
        <taxon>Viruses</taxon>
        <taxon>Duplodnaviria</taxon>
        <taxon>Heunggongvirae</taxon>
        <taxon>Uroviricota</taxon>
        <taxon>Caudoviricetes</taxon>
        <taxon>Peduoviridae</taxon>
        <taxon>Maltschvirus</taxon>
        <taxon>Maltschvirus maltsch</taxon>
    </lineage>
</organism>
<gene>
    <name evidence="1" type="ORF">UFOVP235_54</name>
</gene>